<evidence type="ECO:0000256" key="3">
    <source>
        <dbReference type="SAM" id="MobiDB-lite"/>
    </source>
</evidence>
<dbReference type="GO" id="GO:0003723">
    <property type="term" value="F:RNA binding"/>
    <property type="evidence" value="ECO:0007669"/>
    <property type="project" value="UniProtKB-UniRule"/>
</dbReference>
<comment type="caution">
    <text evidence="5">The sequence shown here is derived from an EMBL/GenBank/DDBJ whole genome shotgun (WGS) entry which is preliminary data.</text>
</comment>
<dbReference type="InterPro" id="IPR035979">
    <property type="entry name" value="RBD_domain_sf"/>
</dbReference>
<dbReference type="Gene3D" id="3.30.70.330">
    <property type="match status" value="1"/>
</dbReference>
<dbReference type="PROSITE" id="PS50102">
    <property type="entry name" value="RRM"/>
    <property type="match status" value="1"/>
</dbReference>
<proteinExistence type="predicted"/>
<feature type="compositionally biased region" description="Basic residues" evidence="3">
    <location>
        <begin position="174"/>
        <end position="213"/>
    </location>
</feature>
<name>A0A225X4G8_9STRA</name>
<dbReference type="Pfam" id="PF00076">
    <property type="entry name" value="RRM_1"/>
    <property type="match status" value="1"/>
</dbReference>
<dbReference type="InterPro" id="IPR012677">
    <property type="entry name" value="Nucleotide-bd_a/b_plait_sf"/>
</dbReference>
<dbReference type="InterPro" id="IPR000504">
    <property type="entry name" value="RRM_dom"/>
</dbReference>
<evidence type="ECO:0000313" key="6">
    <source>
        <dbReference type="Proteomes" id="UP000198211"/>
    </source>
</evidence>
<feature type="compositionally biased region" description="Basic and acidic residues" evidence="3">
    <location>
        <begin position="101"/>
        <end position="120"/>
    </location>
</feature>
<feature type="region of interest" description="Disordered" evidence="3">
    <location>
        <begin position="82"/>
        <end position="213"/>
    </location>
</feature>
<dbReference type="OrthoDB" id="5970at2759"/>
<feature type="compositionally biased region" description="Basic residues" evidence="3">
    <location>
        <begin position="136"/>
        <end position="157"/>
    </location>
</feature>
<dbReference type="Proteomes" id="UP000198211">
    <property type="component" value="Unassembled WGS sequence"/>
</dbReference>
<keyword evidence="1 2" id="KW-0694">RNA-binding</keyword>
<accession>A0A225X4G8</accession>
<dbReference type="EMBL" id="NBNE01000006">
    <property type="protein sequence ID" value="OWZ24643.1"/>
    <property type="molecule type" value="Genomic_DNA"/>
</dbReference>
<evidence type="ECO:0000259" key="4">
    <source>
        <dbReference type="PROSITE" id="PS50102"/>
    </source>
</evidence>
<dbReference type="AlphaFoldDB" id="A0A225X4G8"/>
<gene>
    <name evidence="5" type="ORF">PHMEG_000251</name>
</gene>
<dbReference type="SUPFAM" id="SSF54928">
    <property type="entry name" value="RNA-binding domain, RBD"/>
    <property type="match status" value="1"/>
</dbReference>
<evidence type="ECO:0000256" key="1">
    <source>
        <dbReference type="ARBA" id="ARBA00022884"/>
    </source>
</evidence>
<sequence>MGGEEQALAATEEARRVYVGNLLPKAKEIHLTSKFARFGTIHSPPGFAFVRFASPDAAQRAVDACRDGGSVEILGKTVRVQMAGDKDSKHSDDQDPTTGTDRAKTKDHALESRVHCERSRSRSSRRRGRPEDSRGVHRSRSRDRPRQRERRYRRSRSRSRENYRRDRYGERRSRSPSRFRCRSGRISRSRSRSRDRRRHDTARSRSRDRRRHDTARNALVHHVRSQCRRCIG</sequence>
<evidence type="ECO:0000256" key="2">
    <source>
        <dbReference type="PROSITE-ProRule" id="PRU00176"/>
    </source>
</evidence>
<feature type="compositionally biased region" description="Basic and acidic residues" evidence="3">
    <location>
        <begin position="84"/>
        <end position="93"/>
    </location>
</feature>
<feature type="compositionally biased region" description="Basic and acidic residues" evidence="3">
    <location>
        <begin position="158"/>
        <end position="173"/>
    </location>
</feature>
<dbReference type="PANTHER" id="PTHR21245">
    <property type="entry name" value="HETEROGENEOUS NUCLEAR RIBONUCLEOPROTEIN"/>
    <property type="match status" value="1"/>
</dbReference>
<dbReference type="STRING" id="4795.A0A225X4G8"/>
<protein>
    <submittedName>
        <fullName evidence="5">DNA binding protein</fullName>
    </submittedName>
</protein>
<feature type="domain" description="RRM" evidence="4">
    <location>
        <begin position="15"/>
        <end position="85"/>
    </location>
</feature>
<dbReference type="SMART" id="SM00360">
    <property type="entry name" value="RRM"/>
    <property type="match status" value="1"/>
</dbReference>
<organism evidence="5 6">
    <name type="scientific">Phytophthora megakarya</name>
    <dbReference type="NCBI Taxonomy" id="4795"/>
    <lineage>
        <taxon>Eukaryota</taxon>
        <taxon>Sar</taxon>
        <taxon>Stramenopiles</taxon>
        <taxon>Oomycota</taxon>
        <taxon>Peronosporomycetes</taxon>
        <taxon>Peronosporales</taxon>
        <taxon>Peronosporaceae</taxon>
        <taxon>Phytophthora</taxon>
    </lineage>
</organism>
<keyword evidence="6" id="KW-1185">Reference proteome</keyword>
<evidence type="ECO:0000313" key="5">
    <source>
        <dbReference type="EMBL" id="OWZ24643.1"/>
    </source>
</evidence>
<reference evidence="6" key="1">
    <citation type="submission" date="2017-03" db="EMBL/GenBank/DDBJ databases">
        <title>Phytopthora megakarya and P. palmivora, two closely related causual agents of cacao black pod achieved similar genome size and gene model numbers by different mechanisms.</title>
        <authorList>
            <person name="Ali S."/>
            <person name="Shao J."/>
            <person name="Larry D.J."/>
            <person name="Kronmiller B."/>
            <person name="Shen D."/>
            <person name="Strem M.D."/>
            <person name="Melnick R.L."/>
            <person name="Guiltinan M.J."/>
            <person name="Tyler B.M."/>
            <person name="Meinhardt L.W."/>
            <person name="Bailey B.A."/>
        </authorList>
    </citation>
    <scope>NUCLEOTIDE SEQUENCE [LARGE SCALE GENOMIC DNA]</scope>
    <source>
        <strain evidence="6">zdho120</strain>
    </source>
</reference>